<feature type="transmembrane region" description="Helical" evidence="1">
    <location>
        <begin position="84"/>
        <end position="104"/>
    </location>
</feature>
<feature type="transmembrane region" description="Helical" evidence="1">
    <location>
        <begin position="20"/>
        <end position="39"/>
    </location>
</feature>
<dbReference type="Pfam" id="PF09990">
    <property type="entry name" value="DUF2231"/>
    <property type="match status" value="1"/>
</dbReference>
<sequence length="140" mass="15501">MIESVFNLLADIGFNHPLHPAITHVPVGMIIGGFLFAIFSRPFKKPDLGKAAHYCYILALISVFPTILLGYMDWQHTFEGEWDLLIKMKFFLAAIMVILLSFAVKAGRQATASNKTITIYFLCLAVAISLGYIGGELVYG</sequence>
<accession>A0A8J6NW89</accession>
<protein>
    <recommendedName>
        <fullName evidence="2">DUF2231 domain-containing protein</fullName>
    </recommendedName>
</protein>
<feature type="transmembrane region" description="Helical" evidence="1">
    <location>
        <begin position="51"/>
        <end position="72"/>
    </location>
</feature>
<keyword evidence="1" id="KW-0472">Membrane</keyword>
<feature type="domain" description="DUF2231" evidence="2">
    <location>
        <begin position="16"/>
        <end position="139"/>
    </location>
</feature>
<dbReference type="InterPro" id="IPR019251">
    <property type="entry name" value="DUF2231_TM"/>
</dbReference>
<keyword evidence="1" id="KW-0812">Transmembrane</keyword>
<keyword evidence="1" id="KW-1133">Transmembrane helix</keyword>
<name>A0A8J6NW89_9BACT</name>
<dbReference type="EMBL" id="JACNIG010000098">
    <property type="protein sequence ID" value="MBC8430974.1"/>
    <property type="molecule type" value="Genomic_DNA"/>
</dbReference>
<organism evidence="3 4">
    <name type="scientific">Candidatus Desulfatibia vada</name>
    <dbReference type="NCBI Taxonomy" id="2841696"/>
    <lineage>
        <taxon>Bacteria</taxon>
        <taxon>Pseudomonadati</taxon>
        <taxon>Thermodesulfobacteriota</taxon>
        <taxon>Desulfobacteria</taxon>
        <taxon>Desulfobacterales</taxon>
        <taxon>Desulfobacterales incertae sedis</taxon>
        <taxon>Candidatus Desulfatibia</taxon>
    </lineage>
</organism>
<reference evidence="3 4" key="1">
    <citation type="submission" date="2020-08" db="EMBL/GenBank/DDBJ databases">
        <title>Bridging the membrane lipid divide: bacteria of the FCB group superphylum have the potential to synthesize archaeal ether lipids.</title>
        <authorList>
            <person name="Villanueva L."/>
            <person name="Von Meijenfeldt F.A.B."/>
            <person name="Westbye A.B."/>
            <person name="Yadav S."/>
            <person name="Hopmans E.C."/>
            <person name="Dutilh B.E."/>
            <person name="Sinninghe Damste J.S."/>
        </authorList>
    </citation>
    <scope>NUCLEOTIDE SEQUENCE [LARGE SCALE GENOMIC DNA]</scope>
    <source>
        <strain evidence="3">NIOZ-UU17</strain>
    </source>
</reference>
<proteinExistence type="predicted"/>
<gene>
    <name evidence="3" type="ORF">H8D96_03545</name>
</gene>
<evidence type="ECO:0000256" key="1">
    <source>
        <dbReference type="SAM" id="Phobius"/>
    </source>
</evidence>
<feature type="transmembrane region" description="Helical" evidence="1">
    <location>
        <begin position="116"/>
        <end position="135"/>
    </location>
</feature>
<evidence type="ECO:0000313" key="4">
    <source>
        <dbReference type="Proteomes" id="UP000605201"/>
    </source>
</evidence>
<comment type="caution">
    <text evidence="3">The sequence shown here is derived from an EMBL/GenBank/DDBJ whole genome shotgun (WGS) entry which is preliminary data.</text>
</comment>
<dbReference type="AlphaFoldDB" id="A0A8J6NW89"/>
<dbReference type="Proteomes" id="UP000605201">
    <property type="component" value="Unassembled WGS sequence"/>
</dbReference>
<evidence type="ECO:0000259" key="2">
    <source>
        <dbReference type="Pfam" id="PF09990"/>
    </source>
</evidence>
<evidence type="ECO:0000313" key="3">
    <source>
        <dbReference type="EMBL" id="MBC8430974.1"/>
    </source>
</evidence>